<accession>A0A163PX23</accession>
<feature type="domain" description="NERD" evidence="1">
    <location>
        <begin position="41"/>
        <end position="161"/>
    </location>
</feature>
<gene>
    <name evidence="2" type="ORF">AWM68_14315</name>
</gene>
<dbReference type="Proteomes" id="UP000076567">
    <property type="component" value="Unassembled WGS sequence"/>
</dbReference>
<dbReference type="AlphaFoldDB" id="A0A163PX23"/>
<keyword evidence="3" id="KW-1185">Reference proteome</keyword>
<evidence type="ECO:0000259" key="1">
    <source>
        <dbReference type="PROSITE" id="PS50965"/>
    </source>
</evidence>
<proteinExistence type="predicted"/>
<reference evidence="3" key="1">
    <citation type="submission" date="2016-01" db="EMBL/GenBank/DDBJ databases">
        <title>Draft genome of Chromobacterium sp. F49.</title>
        <authorList>
            <person name="Hong K.W."/>
        </authorList>
    </citation>
    <scope>NUCLEOTIDE SEQUENCE [LARGE SCALE GENOMIC DNA]</scope>
    <source>
        <strain evidence="3">P7IIIA</strain>
    </source>
</reference>
<dbReference type="RefSeq" id="WP_066245447.1">
    <property type="nucleotide sequence ID" value="NZ_LRFC01000038.1"/>
</dbReference>
<organism evidence="2 3">
    <name type="scientific">Fictibacillus phosphorivorans</name>
    <dbReference type="NCBI Taxonomy" id="1221500"/>
    <lineage>
        <taxon>Bacteria</taxon>
        <taxon>Bacillati</taxon>
        <taxon>Bacillota</taxon>
        <taxon>Bacilli</taxon>
        <taxon>Bacillales</taxon>
        <taxon>Fictibacillaceae</taxon>
        <taxon>Fictibacillus</taxon>
    </lineage>
</organism>
<comment type="caution">
    <text evidence="2">The sequence shown here is derived from an EMBL/GenBank/DDBJ whole genome shotgun (WGS) entry which is preliminary data.</text>
</comment>
<dbReference type="EMBL" id="LRFC01000038">
    <property type="protein sequence ID" value="KZE64263.1"/>
    <property type="molecule type" value="Genomic_DNA"/>
</dbReference>
<dbReference type="InterPro" id="IPR011528">
    <property type="entry name" value="NERD"/>
</dbReference>
<protein>
    <recommendedName>
        <fullName evidence="1">NERD domain-containing protein</fullName>
    </recommendedName>
</protein>
<sequence length="333" mass="39079">MIKKYRSRPIIIHKLQSLLKRTSLSELKREEIKDALRKYVSGYRGEQSLDYFYRYLPQNNLNYLHGIRILHQDYFFQMDTLIITSNFLLIIESKNIAGHLYFESPYDPMIRTLNNQREAFDNPVEQVKRQSYHLMSILNNLKSPKIPIESLVVMTNPTTITEFSPLYKEARSKVIKSSGLVSKFEELSNKHQKAILQPNNIKKIIKYLTKHHTPEDPDVCSKFQIPHENLLRGVFCPRCEMVVLQRVKRTWHCFICKRNYNKAHEAALTDYALLISTTISNKSCKKFLNLSTNDQTYHLLRTLNLPFTGSRKARIYHLDGLVKKTTSKEDLLL</sequence>
<dbReference type="OrthoDB" id="569879at2"/>
<dbReference type="Pfam" id="PF08378">
    <property type="entry name" value="NERD"/>
    <property type="match status" value="1"/>
</dbReference>
<evidence type="ECO:0000313" key="2">
    <source>
        <dbReference type="EMBL" id="KZE64263.1"/>
    </source>
</evidence>
<evidence type="ECO:0000313" key="3">
    <source>
        <dbReference type="Proteomes" id="UP000076567"/>
    </source>
</evidence>
<name>A0A163PX23_9BACL</name>
<dbReference type="PROSITE" id="PS50965">
    <property type="entry name" value="NERD"/>
    <property type="match status" value="1"/>
</dbReference>